<reference evidence="2" key="1">
    <citation type="submission" date="2021-06" db="EMBL/GenBank/DDBJ databases">
        <title>Comparative genomics, transcriptomics and evolutionary studies reveal genomic signatures of adaptation to plant cell wall in hemibiotrophic fungi.</title>
        <authorList>
            <consortium name="DOE Joint Genome Institute"/>
            <person name="Baroncelli R."/>
            <person name="Diaz J.F."/>
            <person name="Benocci T."/>
            <person name="Peng M."/>
            <person name="Battaglia E."/>
            <person name="Haridas S."/>
            <person name="Andreopoulos W."/>
            <person name="Labutti K."/>
            <person name="Pangilinan J."/>
            <person name="Floch G.L."/>
            <person name="Makela M.R."/>
            <person name="Henrissat B."/>
            <person name="Grigoriev I.V."/>
            <person name="Crouch J.A."/>
            <person name="De Vries R.P."/>
            <person name="Sukno S.A."/>
            <person name="Thon M.R."/>
        </authorList>
    </citation>
    <scope>NUCLEOTIDE SEQUENCE</scope>
    <source>
        <strain evidence="2">CBS 102054</strain>
    </source>
</reference>
<gene>
    <name evidence="2" type="ORF">BDP81DRAFT_415128</name>
</gene>
<evidence type="ECO:0000313" key="3">
    <source>
        <dbReference type="Proteomes" id="UP001243989"/>
    </source>
</evidence>
<proteinExistence type="predicted"/>
<feature type="compositionally biased region" description="Basic residues" evidence="1">
    <location>
        <begin position="11"/>
        <end position="20"/>
    </location>
</feature>
<name>A0AAJ0EK34_9PEZI</name>
<feature type="region of interest" description="Disordered" evidence="1">
    <location>
        <begin position="1"/>
        <end position="46"/>
    </location>
</feature>
<keyword evidence="3" id="KW-1185">Reference proteome</keyword>
<dbReference type="AlphaFoldDB" id="A0AAJ0EK34"/>
<evidence type="ECO:0000256" key="1">
    <source>
        <dbReference type="SAM" id="MobiDB-lite"/>
    </source>
</evidence>
<dbReference type="Proteomes" id="UP001243989">
    <property type="component" value="Unassembled WGS sequence"/>
</dbReference>
<evidence type="ECO:0000313" key="2">
    <source>
        <dbReference type="EMBL" id="KAK1654167.1"/>
    </source>
</evidence>
<dbReference type="GeneID" id="85474284"/>
<feature type="compositionally biased region" description="Basic and acidic residues" evidence="1">
    <location>
        <begin position="33"/>
        <end position="46"/>
    </location>
</feature>
<comment type="caution">
    <text evidence="2">The sequence shown here is derived from an EMBL/GenBank/DDBJ whole genome shotgun (WGS) entry which is preliminary data.</text>
</comment>
<organism evidence="2 3">
    <name type="scientific">Colletotrichum phormii</name>
    <dbReference type="NCBI Taxonomy" id="359342"/>
    <lineage>
        <taxon>Eukaryota</taxon>
        <taxon>Fungi</taxon>
        <taxon>Dikarya</taxon>
        <taxon>Ascomycota</taxon>
        <taxon>Pezizomycotina</taxon>
        <taxon>Sordariomycetes</taxon>
        <taxon>Hypocreomycetidae</taxon>
        <taxon>Glomerellales</taxon>
        <taxon>Glomerellaceae</taxon>
        <taxon>Colletotrichum</taxon>
        <taxon>Colletotrichum acutatum species complex</taxon>
    </lineage>
</organism>
<dbReference type="EMBL" id="JAHMHQ010000002">
    <property type="protein sequence ID" value="KAK1654167.1"/>
    <property type="molecule type" value="Genomic_DNA"/>
</dbReference>
<protein>
    <submittedName>
        <fullName evidence="2">Uncharacterized protein</fullName>
    </submittedName>
</protein>
<accession>A0AAJ0EK34</accession>
<dbReference type="RefSeq" id="XP_060450211.1">
    <property type="nucleotide sequence ID" value="XM_060589422.1"/>
</dbReference>
<sequence length="223" mass="25364">MISITSEGFRRKNSTRRAPRNRLLSLGQPEPPVTRRDLPKSGHDKGRQHAKCITKWLLFCRLILTYHSLLSNKDPSLSSVESKTLLRRQGTNPCVNRASRLALHSGPWETGPHGKHVMLRKVTHCNDAFSFLVRSISWEKTLPCVTNSLGGSDALNSNNRAQGEYSKSRREQQPLPRRGYEMLFPKPQSCHSCFVCVEPSFCPFRHFYLLLEQPTARIGGGRR</sequence>